<dbReference type="RefSeq" id="WP_166435536.1">
    <property type="nucleotide sequence ID" value="NZ_CP038197.1"/>
</dbReference>
<name>A0A3D9XHQ5_PARVE</name>
<accession>A0A3D9XHQ5</accession>
<comment type="caution">
    <text evidence="1">The sequence shown here is derived from an EMBL/GenBank/DDBJ whole genome shotgun (WGS) entry which is preliminary data.</text>
</comment>
<gene>
    <name evidence="1" type="ORF">BDD41_2673</name>
</gene>
<proteinExistence type="predicted"/>
<protein>
    <submittedName>
        <fullName evidence="1">Uncharacterized protein DUF3168</fullName>
    </submittedName>
</protein>
<dbReference type="Proteomes" id="UP000256941">
    <property type="component" value="Unassembled WGS sequence"/>
</dbReference>
<evidence type="ECO:0000313" key="1">
    <source>
        <dbReference type="EMBL" id="REF69954.1"/>
    </source>
</evidence>
<dbReference type="EMBL" id="QTUJ01000002">
    <property type="protein sequence ID" value="REF69954.1"/>
    <property type="molecule type" value="Genomic_DNA"/>
</dbReference>
<evidence type="ECO:0000313" key="2">
    <source>
        <dbReference type="Proteomes" id="UP000256941"/>
    </source>
</evidence>
<reference evidence="1 2" key="1">
    <citation type="submission" date="2018-08" db="EMBL/GenBank/DDBJ databases">
        <title>Genomic Encyclopedia of Archaeal and Bacterial Type Strains, Phase II (KMG-II): from individual species to whole genera.</title>
        <authorList>
            <person name="Goeker M."/>
        </authorList>
    </citation>
    <scope>NUCLEOTIDE SEQUENCE [LARGE SCALE GENOMIC DNA]</scope>
    <source>
        <strain evidence="1 2">DSM 17099</strain>
    </source>
</reference>
<dbReference type="Pfam" id="PF11367">
    <property type="entry name" value="Tail_completion_gp17"/>
    <property type="match status" value="1"/>
</dbReference>
<organism evidence="1 2">
    <name type="scientific">Paracoccus versutus</name>
    <name type="common">Thiobacillus versutus</name>
    <dbReference type="NCBI Taxonomy" id="34007"/>
    <lineage>
        <taxon>Bacteria</taxon>
        <taxon>Pseudomonadati</taxon>
        <taxon>Pseudomonadota</taxon>
        <taxon>Alphaproteobacteria</taxon>
        <taxon>Rhodobacterales</taxon>
        <taxon>Paracoccaceae</taxon>
        <taxon>Paracoccus</taxon>
    </lineage>
</organism>
<dbReference type="AlphaFoldDB" id="A0A3D9XHQ5"/>
<dbReference type="Gene3D" id="3.30.2000.30">
    <property type="match status" value="1"/>
</dbReference>
<sequence length="135" mass="14208">MSASAALQIALIAHLKADPAVSGHLGERIFDNAPVGASYPYLTLGPAQEIDDSADCVDGSECFQQIDIWTQEGGSQMSAKTICGAVRQSIRHSDLELADPYALVLVDVTSWSVIGDPDEKVAHGIVTVRALVDGS</sequence>
<dbReference type="InterPro" id="IPR021508">
    <property type="entry name" value="Gp17-like"/>
</dbReference>
<dbReference type="InterPro" id="IPR053745">
    <property type="entry name" value="Viral_Tail_Comp_sf"/>
</dbReference>